<comment type="caution">
    <text evidence="1">The sequence shown here is derived from an EMBL/GenBank/DDBJ whole genome shotgun (WGS) entry which is preliminary data.</text>
</comment>
<accession>A0ABQ6LD48</accession>
<reference evidence="1 2" key="1">
    <citation type="submission" date="2023-04" db="EMBL/GenBank/DDBJ databases">
        <title>Marinoamorphus aggregata gen. nov., sp. Nov., isolate from tissue of brittle star Ophioplocus japonicus.</title>
        <authorList>
            <person name="Kawano K."/>
            <person name="Sawayama S."/>
            <person name="Nakagawa S."/>
        </authorList>
    </citation>
    <scope>NUCLEOTIDE SEQUENCE [LARGE SCALE GENOMIC DNA]</scope>
    <source>
        <strain evidence="1 2">NKW23</strain>
    </source>
</reference>
<protein>
    <submittedName>
        <fullName evidence="1">Uncharacterized protein</fullName>
    </submittedName>
</protein>
<sequence length="95" mass="10416">MNIDVKQAIAIAKEYAKEIFEDEGLGAPSLEEIWFDDEKNEWCVTVGLRVGPMVRMAEVAAQMGMAGRDNIVYKTVRVSAIDGTPVSVTIREVAA</sequence>
<name>A0ABQ6LD48_9RHOB</name>
<gene>
    <name evidence="1" type="ORF">LNKW23_05020</name>
</gene>
<keyword evidence="2" id="KW-1185">Reference proteome</keyword>
<evidence type="ECO:0000313" key="1">
    <source>
        <dbReference type="EMBL" id="GMG81289.1"/>
    </source>
</evidence>
<proteinExistence type="predicted"/>
<dbReference type="Proteomes" id="UP001239909">
    <property type="component" value="Unassembled WGS sequence"/>
</dbReference>
<organism evidence="1 2">
    <name type="scientific">Paralimibaculum aggregatum</name>
    <dbReference type="NCBI Taxonomy" id="3036245"/>
    <lineage>
        <taxon>Bacteria</taxon>
        <taxon>Pseudomonadati</taxon>
        <taxon>Pseudomonadota</taxon>
        <taxon>Alphaproteobacteria</taxon>
        <taxon>Rhodobacterales</taxon>
        <taxon>Paracoccaceae</taxon>
        <taxon>Paralimibaculum</taxon>
    </lineage>
</organism>
<dbReference type="RefSeq" id="WP_285669955.1">
    <property type="nucleotide sequence ID" value="NZ_BSYI01000003.1"/>
</dbReference>
<dbReference type="EMBL" id="BSYI01000003">
    <property type="protein sequence ID" value="GMG81289.1"/>
    <property type="molecule type" value="Genomic_DNA"/>
</dbReference>
<evidence type="ECO:0000313" key="2">
    <source>
        <dbReference type="Proteomes" id="UP001239909"/>
    </source>
</evidence>